<dbReference type="AlphaFoldDB" id="A0A0F8ZZT9"/>
<evidence type="ECO:0000313" key="1">
    <source>
        <dbReference type="EMBL" id="KKK99502.1"/>
    </source>
</evidence>
<dbReference type="EMBL" id="LAZR01045178">
    <property type="protein sequence ID" value="KKK99502.1"/>
    <property type="molecule type" value="Genomic_DNA"/>
</dbReference>
<sequence>MSTVYEAFGTDTDLEKKGIWLDYGDFKILVARAGGDNKKFSKRMETLTRPYRRAIQTETLATGKADELVMQAFAQTVVLGWEGVTDKEGNSIEFSSVACLKLFEDLPDLFIDVREQASKWNLFKQDLFEGDSKNL</sequence>
<accession>A0A0F8ZZT9</accession>
<evidence type="ECO:0008006" key="2">
    <source>
        <dbReference type="Google" id="ProtNLM"/>
    </source>
</evidence>
<gene>
    <name evidence="1" type="ORF">LCGC14_2632120</name>
</gene>
<organism evidence="1">
    <name type="scientific">marine sediment metagenome</name>
    <dbReference type="NCBI Taxonomy" id="412755"/>
    <lineage>
        <taxon>unclassified sequences</taxon>
        <taxon>metagenomes</taxon>
        <taxon>ecological metagenomes</taxon>
    </lineage>
</organism>
<proteinExistence type="predicted"/>
<protein>
    <recommendedName>
        <fullName evidence="2">Tail assembly chaperone</fullName>
    </recommendedName>
</protein>
<comment type="caution">
    <text evidence="1">The sequence shown here is derived from an EMBL/GenBank/DDBJ whole genome shotgun (WGS) entry which is preliminary data.</text>
</comment>
<name>A0A0F8ZZT9_9ZZZZ</name>
<reference evidence="1" key="1">
    <citation type="journal article" date="2015" name="Nature">
        <title>Complex archaea that bridge the gap between prokaryotes and eukaryotes.</title>
        <authorList>
            <person name="Spang A."/>
            <person name="Saw J.H."/>
            <person name="Jorgensen S.L."/>
            <person name="Zaremba-Niedzwiedzka K."/>
            <person name="Martijn J."/>
            <person name="Lind A.E."/>
            <person name="van Eijk R."/>
            <person name="Schleper C."/>
            <person name="Guy L."/>
            <person name="Ettema T.J."/>
        </authorList>
    </citation>
    <scope>NUCLEOTIDE SEQUENCE</scope>
</reference>